<sequence>MIWAWLLVVVIGVLIDLFNSSFLFVGFSIGALGALIINVFKLPILLQFVVFAVVSSLFFIFIFPKVRKNIKESHLGTNTMEQNYIGKAFILPKRIENTALIKYEGIFWTFKSESGVIEEGERVKIIGIEGNKLLIIKDK</sequence>
<reference evidence="7 8" key="1">
    <citation type="submission" date="2015-09" db="EMBL/GenBank/DDBJ databases">
        <authorList>
            <consortium name="Pathogen Informatics"/>
        </authorList>
    </citation>
    <scope>NUCLEOTIDE SEQUENCE [LARGE SCALE GENOMIC DNA]</scope>
    <source>
        <strain evidence="7 8">2789STDY5834858</strain>
    </source>
</reference>
<keyword evidence="8" id="KW-1185">Reference proteome</keyword>
<keyword evidence="2 5" id="KW-0812">Transmembrane</keyword>
<evidence type="ECO:0000256" key="3">
    <source>
        <dbReference type="ARBA" id="ARBA00022989"/>
    </source>
</evidence>
<comment type="caution">
    <text evidence="7">The sequence shown here is derived from an EMBL/GenBank/DDBJ whole genome shotgun (WGS) entry which is preliminary data.</text>
</comment>
<proteinExistence type="predicted"/>
<dbReference type="EMBL" id="CYZR01000002">
    <property type="protein sequence ID" value="CUN64517.1"/>
    <property type="molecule type" value="Genomic_DNA"/>
</dbReference>
<feature type="transmembrane region" description="Helical" evidence="5">
    <location>
        <begin position="43"/>
        <end position="63"/>
    </location>
</feature>
<name>A0ABM9UNI4_SARVE</name>
<evidence type="ECO:0000256" key="4">
    <source>
        <dbReference type="ARBA" id="ARBA00023136"/>
    </source>
</evidence>
<dbReference type="InterPro" id="IPR052165">
    <property type="entry name" value="Membrane_assoc_protease"/>
</dbReference>
<evidence type="ECO:0000256" key="1">
    <source>
        <dbReference type="ARBA" id="ARBA00004141"/>
    </source>
</evidence>
<comment type="subcellular location">
    <subcellularLocation>
        <location evidence="1">Membrane</location>
        <topology evidence="1">Multi-pass membrane protein</topology>
    </subcellularLocation>
</comment>
<dbReference type="Gene3D" id="2.40.50.140">
    <property type="entry name" value="Nucleic acid-binding proteins"/>
    <property type="match status" value="1"/>
</dbReference>
<evidence type="ECO:0000313" key="8">
    <source>
        <dbReference type="Proteomes" id="UP000095488"/>
    </source>
</evidence>
<gene>
    <name evidence="7" type="ORF">ERS852473_00729</name>
</gene>
<keyword evidence="3 5" id="KW-1133">Transmembrane helix</keyword>
<protein>
    <submittedName>
        <fullName evidence="7">NfeD-like C-terminal, partner-binding</fullName>
    </submittedName>
</protein>
<dbReference type="Proteomes" id="UP000095488">
    <property type="component" value="Unassembled WGS sequence"/>
</dbReference>
<accession>A0ABM9UNI4</accession>
<dbReference type="PANTHER" id="PTHR33507">
    <property type="entry name" value="INNER MEMBRANE PROTEIN YBBJ"/>
    <property type="match status" value="1"/>
</dbReference>
<evidence type="ECO:0000256" key="5">
    <source>
        <dbReference type="SAM" id="Phobius"/>
    </source>
</evidence>
<dbReference type="InterPro" id="IPR002810">
    <property type="entry name" value="NfeD-like_C"/>
</dbReference>
<dbReference type="Pfam" id="PF01957">
    <property type="entry name" value="NfeD"/>
    <property type="match status" value="1"/>
</dbReference>
<dbReference type="PANTHER" id="PTHR33507:SF3">
    <property type="entry name" value="INNER MEMBRANE PROTEIN YBBJ"/>
    <property type="match status" value="1"/>
</dbReference>
<dbReference type="RefSeq" id="WP_055257737.1">
    <property type="nucleotide sequence ID" value="NZ_CABIXL010000002.1"/>
</dbReference>
<evidence type="ECO:0000256" key="2">
    <source>
        <dbReference type="ARBA" id="ARBA00022692"/>
    </source>
</evidence>
<dbReference type="SUPFAM" id="SSF141322">
    <property type="entry name" value="NfeD domain-like"/>
    <property type="match status" value="1"/>
</dbReference>
<dbReference type="InterPro" id="IPR012340">
    <property type="entry name" value="NA-bd_OB-fold"/>
</dbReference>
<organism evidence="7 8">
    <name type="scientific">Sarcina ventriculi</name>
    <name type="common">Clostridium ventriculi</name>
    <dbReference type="NCBI Taxonomy" id="1267"/>
    <lineage>
        <taxon>Bacteria</taxon>
        <taxon>Bacillati</taxon>
        <taxon>Bacillota</taxon>
        <taxon>Clostridia</taxon>
        <taxon>Eubacteriales</taxon>
        <taxon>Clostridiaceae</taxon>
        <taxon>Sarcina</taxon>
    </lineage>
</organism>
<keyword evidence="4 5" id="KW-0472">Membrane</keyword>
<evidence type="ECO:0000259" key="6">
    <source>
        <dbReference type="Pfam" id="PF01957"/>
    </source>
</evidence>
<feature type="domain" description="NfeD-like C-terminal" evidence="6">
    <location>
        <begin position="82"/>
        <end position="135"/>
    </location>
</feature>
<evidence type="ECO:0000313" key="7">
    <source>
        <dbReference type="EMBL" id="CUN64517.1"/>
    </source>
</evidence>